<comment type="caution">
    <text evidence="1">The sequence shown here is derived from an EMBL/GenBank/DDBJ whole genome shotgun (WGS) entry which is preliminary data.</text>
</comment>
<reference evidence="1 2" key="2">
    <citation type="journal article" date="2016" name="Genome Announc.">
        <title>Draft Genome Sequence of Zhouia amylolytica AD3, Isolated from Tidal Flat Sediment.</title>
        <authorList>
            <person name="Jia B."/>
            <person name="Jin H.M."/>
            <person name="Lee H.J."/>
            <person name="Jeon C.O."/>
        </authorList>
    </citation>
    <scope>NUCLEOTIDE SEQUENCE [LARGE SCALE GENOMIC DNA]</scope>
    <source>
        <strain evidence="1 2">AD3</strain>
    </source>
</reference>
<gene>
    <name evidence="1" type="ORF">P278_28250</name>
</gene>
<accession>W2UKP6</accession>
<dbReference type="Proteomes" id="UP000018850">
    <property type="component" value="Unassembled WGS sequence"/>
</dbReference>
<keyword evidence="2" id="KW-1185">Reference proteome</keyword>
<name>W2UKP6_9FLAO</name>
<dbReference type="PATRIC" id="fig|1286632.3.peg.2821"/>
<evidence type="ECO:0000313" key="2">
    <source>
        <dbReference type="Proteomes" id="UP000018850"/>
    </source>
</evidence>
<evidence type="ECO:0000313" key="1">
    <source>
        <dbReference type="EMBL" id="ETN94021.1"/>
    </source>
</evidence>
<dbReference type="EMBL" id="AYXY01000026">
    <property type="protein sequence ID" value="ETN94021.1"/>
    <property type="molecule type" value="Genomic_DNA"/>
</dbReference>
<dbReference type="AlphaFoldDB" id="W2UKP6"/>
<sequence length="74" mass="8393">MDTPIAGKDQIVDTYYPTIADLDEEQAFQEYEDNVLKTNNIFISTLAMDFPSSTTAKKKKLMNIGRKSYPTLVI</sequence>
<protein>
    <submittedName>
        <fullName evidence="1">Uncharacterized protein</fullName>
    </submittedName>
</protein>
<dbReference type="RefSeq" id="WP_038268125.1">
    <property type="nucleotide sequence ID" value="NZ_AYXY01000026.1"/>
</dbReference>
<reference evidence="2" key="1">
    <citation type="submission" date="2013-11" db="EMBL/GenBank/DDBJ databases">
        <title>Draft genome sequence from a member of Zhouia, isolated tidal flat.</title>
        <authorList>
            <person name="Jin H."/>
            <person name="Jeon C.O."/>
        </authorList>
    </citation>
    <scope>NUCLEOTIDE SEQUENCE [LARGE SCALE GENOMIC DNA]</scope>
    <source>
        <strain evidence="2">AD3</strain>
    </source>
</reference>
<organism evidence="1 2">
    <name type="scientific">Zhouia amylolytica AD3</name>
    <dbReference type="NCBI Taxonomy" id="1286632"/>
    <lineage>
        <taxon>Bacteria</taxon>
        <taxon>Pseudomonadati</taxon>
        <taxon>Bacteroidota</taxon>
        <taxon>Flavobacteriia</taxon>
        <taxon>Flavobacteriales</taxon>
        <taxon>Flavobacteriaceae</taxon>
        <taxon>Zhouia</taxon>
    </lineage>
</organism>
<proteinExistence type="predicted"/>